<dbReference type="EMBL" id="LR215729">
    <property type="protein sequence ID" value="VEV98517.1"/>
    <property type="molecule type" value="Genomic_DNA"/>
</dbReference>
<evidence type="ECO:0000313" key="2">
    <source>
        <dbReference type="EMBL" id="VEV98517.1"/>
    </source>
</evidence>
<evidence type="ECO:0000256" key="1">
    <source>
        <dbReference type="SAM" id="MobiDB-lite"/>
    </source>
</evidence>
<protein>
    <submittedName>
        <fullName evidence="2">Uncharacterized protein</fullName>
    </submittedName>
</protein>
<sequence>MSIILWLPHSFSWHASYSYIIRNITNDRRTGANHHALADPNKLSHTSANTDPTEVTYMHTTSKPCAGANMYRRAQDTIMFNATTRIENAPLSDTCISIHHRSGKYHRPLSNSGITTHHGGRMDESSQVSSSFT</sequence>
<accession>A0A653E6W6</accession>
<feature type="region of interest" description="Disordered" evidence="1">
    <location>
        <begin position="106"/>
        <end position="133"/>
    </location>
</feature>
<reference evidence="2" key="1">
    <citation type="submission" date="2019-02" db="EMBL/GenBank/DDBJ databases">
        <authorList>
            <consortium name="Genoscope - CEA"/>
            <person name="William W."/>
        </authorList>
    </citation>
    <scope>NUCLEOTIDE SEQUENCE [LARGE SCALE GENOMIC DNA]</scope>
    <source>
        <strain evidence="2">YSy11</strain>
    </source>
</reference>
<gene>
    <name evidence="2" type="ORF">PMYSY11_3473</name>
</gene>
<proteinExistence type="predicted"/>
<dbReference type="AlphaFoldDB" id="A0A653E6W6"/>
<name>A0A653E6W6_9PSED</name>
<organism evidence="2">
    <name type="scientific">Pseudomonas marincola</name>
    <dbReference type="NCBI Taxonomy" id="437900"/>
    <lineage>
        <taxon>Bacteria</taxon>
        <taxon>Pseudomonadati</taxon>
        <taxon>Pseudomonadota</taxon>
        <taxon>Gammaproteobacteria</taxon>
        <taxon>Pseudomonadales</taxon>
        <taxon>Pseudomonadaceae</taxon>
        <taxon>Pseudomonas</taxon>
    </lineage>
</organism>